<dbReference type="EC" id="3.1.4.46" evidence="5"/>
<dbReference type="SMART" id="SM00248">
    <property type="entry name" value="ANK"/>
    <property type="match status" value="5"/>
</dbReference>
<dbReference type="AlphaFoldDB" id="A0AAJ0FUD3"/>
<name>A0AAJ0FUD3_9HYPO</name>
<keyword evidence="2" id="KW-0040">ANK repeat</keyword>
<evidence type="ECO:0000313" key="6">
    <source>
        <dbReference type="Proteomes" id="UP001251528"/>
    </source>
</evidence>
<dbReference type="PANTHER" id="PTHR22958">
    <property type="entry name" value="GLYCEROPHOSPHORYL DIESTER PHOSPHODIESTERASE"/>
    <property type="match status" value="1"/>
</dbReference>
<feature type="domain" description="GP-PDE" evidence="4">
    <location>
        <begin position="325"/>
        <end position="472"/>
    </location>
</feature>
<dbReference type="GO" id="GO:0047389">
    <property type="term" value="F:glycerophosphocholine phosphodiesterase activity"/>
    <property type="evidence" value="ECO:0007669"/>
    <property type="project" value="TreeGrafter"/>
</dbReference>
<feature type="compositionally biased region" description="Polar residues" evidence="3">
    <location>
        <begin position="191"/>
        <end position="223"/>
    </location>
</feature>
<feature type="region of interest" description="Disordered" evidence="3">
    <location>
        <begin position="189"/>
        <end position="223"/>
    </location>
</feature>
<reference evidence="5" key="1">
    <citation type="submission" date="2023-06" db="EMBL/GenBank/DDBJ databases">
        <title>Conoideocrella luteorostrata (Hypocreales: Clavicipitaceae), a potential biocontrol fungus for elongate hemlock scale in United States Christmas tree production areas.</title>
        <authorList>
            <person name="Barrett H."/>
            <person name="Lovett B."/>
            <person name="Macias A.M."/>
            <person name="Stajich J.E."/>
            <person name="Kasson M.T."/>
        </authorList>
    </citation>
    <scope>NUCLEOTIDE SEQUENCE</scope>
    <source>
        <strain evidence="5">ARSEF 14590</strain>
    </source>
</reference>
<dbReference type="EMBL" id="JASWJB010000738">
    <property type="protein sequence ID" value="KAK2589395.1"/>
    <property type="molecule type" value="Genomic_DNA"/>
</dbReference>
<sequence length="484" mass="53013">MDTQSCLETGLTGETPFNLAVLSGKAHVVNTFVTAILSDADLIQSLDNVVGSLLVIAIESQHTDVIRALIETGKGLNYTGPLSQTPTYLAARMGLASTVQQLLDTSADANIREPTHGWTAVTVAAVQGHLDVVQLLARSSKLSNVPDTRGWLAIDHAAYRGYLDIAKVLGKVSFTGYQELSSRIFEAVGGTKSQNQKQNRPTSDTLESAATTNGGEEASQQPSHHVVVNLGTLDVRKVVQDIDICALLKGSHPQQILESQLVLHVSATGCCEEYARPRPSYYDDSADRFEDVQVTKDFVPVIYHDFLVSETGLDSPMYTLSLAQYPMRSEADDWKMDPLAMELNMFLDSILSVLFEFCAKRRVMLSSFSPELCIVLAQKQRVFPILFLNDSSNWPTGDVRALSLQSAIHFARRWKLDGVVMASEPFTISPRLISFVRENDLFCASYGSQNDDPVLAKAQAAAGIDALVVNEVKRIVMSLDENCH</sequence>
<comment type="caution">
    <text evidence="5">The sequence shown here is derived from an EMBL/GenBank/DDBJ whole genome shotgun (WGS) entry which is preliminary data.</text>
</comment>
<dbReference type="GO" id="GO:0008889">
    <property type="term" value="F:glycerophosphodiester phosphodiesterase activity"/>
    <property type="evidence" value="ECO:0007669"/>
    <property type="project" value="UniProtKB-EC"/>
</dbReference>
<feature type="non-terminal residue" evidence="5">
    <location>
        <position position="484"/>
    </location>
</feature>
<evidence type="ECO:0000313" key="5">
    <source>
        <dbReference type="EMBL" id="KAK2589395.1"/>
    </source>
</evidence>
<protein>
    <submittedName>
        <fullName evidence="5">Glycerophosphocholine phosphodiesterase</fullName>
        <ecNumber evidence="5">3.1.4.46</ecNumber>
    </submittedName>
</protein>
<proteinExistence type="predicted"/>
<dbReference type="SUPFAM" id="SSF51695">
    <property type="entry name" value="PLC-like phosphodiesterases"/>
    <property type="match status" value="1"/>
</dbReference>
<evidence type="ECO:0000256" key="2">
    <source>
        <dbReference type="PROSITE-ProRule" id="PRU00023"/>
    </source>
</evidence>
<dbReference type="PANTHER" id="PTHR22958:SF1">
    <property type="entry name" value="GLYCEROPHOSPHOCHOLINE PHOSPHODIESTERASE GPCPD1"/>
    <property type="match status" value="1"/>
</dbReference>
<dbReference type="Gene3D" id="3.20.20.190">
    <property type="entry name" value="Phosphatidylinositol (PI) phosphodiesterase"/>
    <property type="match status" value="1"/>
</dbReference>
<dbReference type="InterPro" id="IPR002110">
    <property type="entry name" value="Ankyrin_rpt"/>
</dbReference>
<feature type="repeat" description="ANK" evidence="2">
    <location>
        <begin position="82"/>
        <end position="114"/>
    </location>
</feature>
<dbReference type="PROSITE" id="PS50088">
    <property type="entry name" value="ANK_REPEAT"/>
    <property type="match status" value="1"/>
</dbReference>
<evidence type="ECO:0000256" key="1">
    <source>
        <dbReference type="ARBA" id="ARBA00022801"/>
    </source>
</evidence>
<dbReference type="InterPro" id="IPR030395">
    <property type="entry name" value="GP_PDE_dom"/>
</dbReference>
<accession>A0AAJ0FUD3</accession>
<gene>
    <name evidence="5" type="primary">GDE1_3</name>
    <name evidence="5" type="ORF">QQS21_012929</name>
</gene>
<dbReference type="InterPro" id="IPR017946">
    <property type="entry name" value="PLC-like_Pdiesterase_TIM-brl"/>
</dbReference>
<keyword evidence="6" id="KW-1185">Reference proteome</keyword>
<dbReference type="InterPro" id="IPR051578">
    <property type="entry name" value="GDPD"/>
</dbReference>
<dbReference type="Proteomes" id="UP001251528">
    <property type="component" value="Unassembled WGS sequence"/>
</dbReference>
<dbReference type="GO" id="GO:0046475">
    <property type="term" value="P:glycerophospholipid catabolic process"/>
    <property type="evidence" value="ECO:0007669"/>
    <property type="project" value="TreeGrafter"/>
</dbReference>
<dbReference type="Pfam" id="PF12796">
    <property type="entry name" value="Ank_2"/>
    <property type="match status" value="1"/>
</dbReference>
<organism evidence="5 6">
    <name type="scientific">Conoideocrella luteorostrata</name>
    <dbReference type="NCBI Taxonomy" id="1105319"/>
    <lineage>
        <taxon>Eukaryota</taxon>
        <taxon>Fungi</taxon>
        <taxon>Dikarya</taxon>
        <taxon>Ascomycota</taxon>
        <taxon>Pezizomycotina</taxon>
        <taxon>Sordariomycetes</taxon>
        <taxon>Hypocreomycetidae</taxon>
        <taxon>Hypocreales</taxon>
        <taxon>Clavicipitaceae</taxon>
        <taxon>Conoideocrella</taxon>
    </lineage>
</organism>
<evidence type="ECO:0000256" key="3">
    <source>
        <dbReference type="SAM" id="MobiDB-lite"/>
    </source>
</evidence>
<keyword evidence="1 5" id="KW-0378">Hydrolase</keyword>
<evidence type="ECO:0000259" key="4">
    <source>
        <dbReference type="Pfam" id="PF03009"/>
    </source>
</evidence>
<dbReference type="InterPro" id="IPR036770">
    <property type="entry name" value="Ankyrin_rpt-contain_sf"/>
</dbReference>
<dbReference type="Pfam" id="PF03009">
    <property type="entry name" value="GDPD"/>
    <property type="match status" value="1"/>
</dbReference>
<dbReference type="Gene3D" id="1.25.40.20">
    <property type="entry name" value="Ankyrin repeat-containing domain"/>
    <property type="match status" value="1"/>
</dbReference>
<dbReference type="SUPFAM" id="SSF48403">
    <property type="entry name" value="Ankyrin repeat"/>
    <property type="match status" value="1"/>
</dbReference>